<feature type="transmembrane region" description="Helical" evidence="2">
    <location>
        <begin position="37"/>
        <end position="56"/>
    </location>
</feature>
<dbReference type="Proteomes" id="UP000663865">
    <property type="component" value="Unassembled WGS sequence"/>
</dbReference>
<keyword evidence="2" id="KW-1133">Transmembrane helix</keyword>
<organism evidence="3 4">
    <name type="scientific">Rotaria socialis</name>
    <dbReference type="NCBI Taxonomy" id="392032"/>
    <lineage>
        <taxon>Eukaryota</taxon>
        <taxon>Metazoa</taxon>
        <taxon>Spiralia</taxon>
        <taxon>Gnathifera</taxon>
        <taxon>Rotifera</taxon>
        <taxon>Eurotatoria</taxon>
        <taxon>Bdelloidea</taxon>
        <taxon>Philodinida</taxon>
        <taxon>Philodinidae</taxon>
        <taxon>Rotaria</taxon>
    </lineage>
</organism>
<gene>
    <name evidence="3" type="ORF">KIK155_LOCUS7990</name>
</gene>
<feature type="non-terminal residue" evidence="3">
    <location>
        <position position="1"/>
    </location>
</feature>
<name>A0A817ZV97_9BILA</name>
<evidence type="ECO:0000313" key="3">
    <source>
        <dbReference type="EMBL" id="CAF3399645.1"/>
    </source>
</evidence>
<feature type="compositionally biased region" description="Low complexity" evidence="1">
    <location>
        <begin position="12"/>
        <end position="21"/>
    </location>
</feature>
<keyword evidence="2" id="KW-0472">Membrane</keyword>
<proteinExistence type="predicted"/>
<sequence length="123" mass="13996">LSMAYALKHDNSSSSSPTMSASRTCSKAKCCFQWMKLFLSALFPLVFGIFTIVFTVQQDSIARANREQDQAQADELRKQTVYDSFIADISKLLLYCNFNRSNVNSLRDIRVKTLNALRQLDVE</sequence>
<dbReference type="AlphaFoldDB" id="A0A817ZV97"/>
<keyword evidence="2" id="KW-0812">Transmembrane</keyword>
<evidence type="ECO:0000256" key="1">
    <source>
        <dbReference type="SAM" id="MobiDB-lite"/>
    </source>
</evidence>
<dbReference type="EMBL" id="CAJNYV010001054">
    <property type="protein sequence ID" value="CAF3399645.1"/>
    <property type="molecule type" value="Genomic_DNA"/>
</dbReference>
<comment type="caution">
    <text evidence="3">The sequence shown here is derived from an EMBL/GenBank/DDBJ whole genome shotgun (WGS) entry which is preliminary data.</text>
</comment>
<reference evidence="3" key="1">
    <citation type="submission" date="2021-02" db="EMBL/GenBank/DDBJ databases">
        <authorList>
            <person name="Nowell W R."/>
        </authorList>
    </citation>
    <scope>NUCLEOTIDE SEQUENCE</scope>
</reference>
<protein>
    <submittedName>
        <fullName evidence="3">Uncharacterized protein</fullName>
    </submittedName>
</protein>
<accession>A0A817ZV97</accession>
<evidence type="ECO:0000313" key="4">
    <source>
        <dbReference type="Proteomes" id="UP000663865"/>
    </source>
</evidence>
<feature type="region of interest" description="Disordered" evidence="1">
    <location>
        <begin position="1"/>
        <end position="21"/>
    </location>
</feature>
<evidence type="ECO:0000256" key="2">
    <source>
        <dbReference type="SAM" id="Phobius"/>
    </source>
</evidence>